<feature type="compositionally biased region" description="Basic and acidic residues" evidence="1">
    <location>
        <begin position="112"/>
        <end position="125"/>
    </location>
</feature>
<name>A0AAD7WIL1_9TELE</name>
<keyword evidence="3" id="KW-1185">Reference proteome</keyword>
<proteinExistence type="predicted"/>
<dbReference type="Proteomes" id="UP001221898">
    <property type="component" value="Unassembled WGS sequence"/>
</dbReference>
<organism evidence="2 3">
    <name type="scientific">Aldrovandia affinis</name>
    <dbReference type="NCBI Taxonomy" id="143900"/>
    <lineage>
        <taxon>Eukaryota</taxon>
        <taxon>Metazoa</taxon>
        <taxon>Chordata</taxon>
        <taxon>Craniata</taxon>
        <taxon>Vertebrata</taxon>
        <taxon>Euteleostomi</taxon>
        <taxon>Actinopterygii</taxon>
        <taxon>Neopterygii</taxon>
        <taxon>Teleostei</taxon>
        <taxon>Notacanthiformes</taxon>
        <taxon>Halosauridae</taxon>
        <taxon>Aldrovandia</taxon>
    </lineage>
</organism>
<reference evidence="2" key="1">
    <citation type="journal article" date="2023" name="Science">
        <title>Genome structures resolve the early diversification of teleost fishes.</title>
        <authorList>
            <person name="Parey E."/>
            <person name="Louis A."/>
            <person name="Montfort J."/>
            <person name="Bouchez O."/>
            <person name="Roques C."/>
            <person name="Iampietro C."/>
            <person name="Lluch J."/>
            <person name="Castinel A."/>
            <person name="Donnadieu C."/>
            <person name="Desvignes T."/>
            <person name="Floi Bucao C."/>
            <person name="Jouanno E."/>
            <person name="Wen M."/>
            <person name="Mejri S."/>
            <person name="Dirks R."/>
            <person name="Jansen H."/>
            <person name="Henkel C."/>
            <person name="Chen W.J."/>
            <person name="Zahm M."/>
            <person name="Cabau C."/>
            <person name="Klopp C."/>
            <person name="Thompson A.W."/>
            <person name="Robinson-Rechavi M."/>
            <person name="Braasch I."/>
            <person name="Lecointre G."/>
            <person name="Bobe J."/>
            <person name="Postlethwait J.H."/>
            <person name="Berthelot C."/>
            <person name="Roest Crollius H."/>
            <person name="Guiguen Y."/>
        </authorList>
    </citation>
    <scope>NUCLEOTIDE SEQUENCE</scope>
    <source>
        <strain evidence="2">NC1722</strain>
    </source>
</reference>
<sequence length="125" mass="13189">MRVIFQKLYWLTGDTYSRHTAPSYHNCGKRSAVAVKRWHNHQIKIALVPSGVSSATGGPAGRGGGGGEAEARRVSTGTSCTVHHRRSAAGPGSQMTRSTCPALLSALPDEVAPERGSARKHEGGK</sequence>
<dbReference type="AlphaFoldDB" id="A0AAD7WIL1"/>
<evidence type="ECO:0000256" key="1">
    <source>
        <dbReference type="SAM" id="MobiDB-lite"/>
    </source>
</evidence>
<evidence type="ECO:0000313" key="2">
    <source>
        <dbReference type="EMBL" id="KAJ8398292.1"/>
    </source>
</evidence>
<dbReference type="EMBL" id="JAINUG010000091">
    <property type="protein sequence ID" value="KAJ8398292.1"/>
    <property type="molecule type" value="Genomic_DNA"/>
</dbReference>
<comment type="caution">
    <text evidence="2">The sequence shown here is derived from an EMBL/GenBank/DDBJ whole genome shotgun (WGS) entry which is preliminary data.</text>
</comment>
<protein>
    <submittedName>
        <fullName evidence="2">Uncharacterized protein</fullName>
    </submittedName>
</protein>
<evidence type="ECO:0000313" key="3">
    <source>
        <dbReference type="Proteomes" id="UP001221898"/>
    </source>
</evidence>
<gene>
    <name evidence="2" type="ORF">AAFF_G00428620</name>
</gene>
<feature type="region of interest" description="Disordered" evidence="1">
    <location>
        <begin position="50"/>
        <end position="125"/>
    </location>
</feature>
<feature type="compositionally biased region" description="Gly residues" evidence="1">
    <location>
        <begin position="58"/>
        <end position="68"/>
    </location>
</feature>
<accession>A0AAD7WIL1</accession>